<protein>
    <submittedName>
        <fullName evidence="1">Uncharacterized protein</fullName>
    </submittedName>
</protein>
<evidence type="ECO:0000313" key="2">
    <source>
        <dbReference type="Proteomes" id="UP000054270"/>
    </source>
</evidence>
<evidence type="ECO:0000313" key="1">
    <source>
        <dbReference type="EMBL" id="KJA27785.1"/>
    </source>
</evidence>
<dbReference type="AlphaFoldDB" id="A0A0D2Q7U0"/>
<accession>A0A0D2Q7U0</accession>
<reference evidence="2" key="1">
    <citation type="submission" date="2014-04" db="EMBL/GenBank/DDBJ databases">
        <title>Evolutionary Origins and Diversification of the Mycorrhizal Mutualists.</title>
        <authorList>
            <consortium name="DOE Joint Genome Institute"/>
            <consortium name="Mycorrhizal Genomics Consortium"/>
            <person name="Kohler A."/>
            <person name="Kuo A."/>
            <person name="Nagy L.G."/>
            <person name="Floudas D."/>
            <person name="Copeland A."/>
            <person name="Barry K.W."/>
            <person name="Cichocki N."/>
            <person name="Veneault-Fourrey C."/>
            <person name="LaButti K."/>
            <person name="Lindquist E.A."/>
            <person name="Lipzen A."/>
            <person name="Lundell T."/>
            <person name="Morin E."/>
            <person name="Murat C."/>
            <person name="Riley R."/>
            <person name="Ohm R."/>
            <person name="Sun H."/>
            <person name="Tunlid A."/>
            <person name="Henrissat B."/>
            <person name="Grigoriev I.V."/>
            <person name="Hibbett D.S."/>
            <person name="Martin F."/>
        </authorList>
    </citation>
    <scope>NUCLEOTIDE SEQUENCE [LARGE SCALE GENOMIC DNA]</scope>
    <source>
        <strain evidence="2">FD-334 SS-4</strain>
    </source>
</reference>
<dbReference type="Proteomes" id="UP000054270">
    <property type="component" value="Unassembled WGS sequence"/>
</dbReference>
<name>A0A0D2Q7U0_HYPSF</name>
<gene>
    <name evidence="1" type="ORF">HYPSUDRAFT_876403</name>
</gene>
<dbReference type="OrthoDB" id="6036at2759"/>
<proteinExistence type="predicted"/>
<sequence>MGLRNGSLVCDNCRKTLFEFSNFQQALKVLDLDGSDLSRGYTYNTPTWKEIDDGENAGCNWCDFLWGDILEYRKSRLDKHLRTEDTPPEDETWKITVRFRRRKESPHNMTLHTYIGDDFFPNGYAVHTNHGMWTHWSFSRCADE</sequence>
<keyword evidence="2" id="KW-1185">Reference proteome</keyword>
<dbReference type="EMBL" id="KN817523">
    <property type="protein sequence ID" value="KJA27785.1"/>
    <property type="molecule type" value="Genomic_DNA"/>
</dbReference>
<organism evidence="1 2">
    <name type="scientific">Hypholoma sublateritium (strain FD-334 SS-4)</name>
    <dbReference type="NCBI Taxonomy" id="945553"/>
    <lineage>
        <taxon>Eukaryota</taxon>
        <taxon>Fungi</taxon>
        <taxon>Dikarya</taxon>
        <taxon>Basidiomycota</taxon>
        <taxon>Agaricomycotina</taxon>
        <taxon>Agaricomycetes</taxon>
        <taxon>Agaricomycetidae</taxon>
        <taxon>Agaricales</taxon>
        <taxon>Agaricineae</taxon>
        <taxon>Strophariaceae</taxon>
        <taxon>Hypholoma</taxon>
    </lineage>
</organism>